<gene>
    <name evidence="5" type="ORF">QHT84_12310</name>
</gene>
<dbReference type="InterPro" id="IPR042099">
    <property type="entry name" value="ANL_N_sf"/>
</dbReference>
<comment type="caution">
    <text evidence="5">The sequence shown here is derived from an EMBL/GenBank/DDBJ whole genome shotgun (WGS) entry which is preliminary data.</text>
</comment>
<dbReference type="PANTHER" id="PTHR43272">
    <property type="entry name" value="LONG-CHAIN-FATTY-ACID--COA LIGASE"/>
    <property type="match status" value="1"/>
</dbReference>
<dbReference type="RefSeq" id="WP_283239864.1">
    <property type="nucleotide sequence ID" value="NZ_JASGBP010000009.1"/>
</dbReference>
<keyword evidence="1" id="KW-0436">Ligase</keyword>
<proteinExistence type="predicted"/>
<dbReference type="EMBL" id="JASGBP010000009">
    <property type="protein sequence ID" value="MDI9258199.1"/>
    <property type="molecule type" value="Genomic_DNA"/>
</dbReference>
<protein>
    <submittedName>
        <fullName evidence="5">AMP-dependent synthetase/ligase</fullName>
    </submittedName>
</protein>
<keyword evidence="6" id="KW-1185">Reference proteome</keyword>
<dbReference type="InterPro" id="IPR020459">
    <property type="entry name" value="AMP-binding"/>
</dbReference>
<evidence type="ECO:0000313" key="6">
    <source>
        <dbReference type="Proteomes" id="UP001230035"/>
    </source>
</evidence>
<dbReference type="PANTHER" id="PTHR43272:SF32">
    <property type="entry name" value="AMP-DEPENDENT SYNTHETASE_LIGASE DOMAIN-CONTAINING PROTEIN"/>
    <property type="match status" value="1"/>
</dbReference>
<dbReference type="InterPro" id="IPR000873">
    <property type="entry name" value="AMP-dep_synth/lig_dom"/>
</dbReference>
<reference evidence="5 6" key="1">
    <citation type="submission" date="2023-05" db="EMBL/GenBank/DDBJ databases">
        <title>Flavobacterium sedimenti sp. nov., isolated from the sediment.</title>
        <authorList>
            <person name="Wu N."/>
        </authorList>
    </citation>
    <scope>NUCLEOTIDE SEQUENCE [LARGE SCALE GENOMIC DNA]</scope>
    <source>
        <strain evidence="5 6">YZ-48</strain>
    </source>
</reference>
<evidence type="ECO:0000256" key="3">
    <source>
        <dbReference type="ARBA" id="ARBA00023098"/>
    </source>
</evidence>
<sequence>MTPITRLFDFPYYQLSKNNLEACLVTKYNGVWVKTSTQEYLDKANAISRALLRLQVQKNDKIAIISSNNRTEWNIMDIGALQVGAQTVPIYPTIASEDYAYILNHSESKYCFVSDEVVYEKLMAVKNEIPLLEEVYSFNDIEGCKNWKRLLELGEDQSNQDVVEDRKNNVKPEELATIIYTSGTTGKPKGVMLSHHNIVSNVLDSSPRIPFEEATSVALSFLPICHIFERVILYIYQYYSVSIYFAESIEKLSDNIKEVKPTVFSVVPRLLEKVYDKIIAKGEELTGIKKKLFFWAIDLGLRYEPYGANGWWYEWQLNLARKLIFSKWRDGLGGNLNVMVSGSAALQHRLIRIFAAAGMPVMEGYGLTETSPVIAVNDQRNGGFRIGTVGRVIQNVEVKIAEDGEILCKGPNVMMGYYKDQQLTDEVIQNGYFHTGDIGELDADGFLKITDRKKEMFKTSGGKYIAPQLIENAMKQSLFIEQIMVIGAGEKMPGAFIQPSFDFIKEWAKRKNLQIGDTPSEIASNPLVVARIEKEVEKINDKFGNWEKIKRFELTPEVWSIDGGHLTPTLKLKRKIVMEKYKDLYQKIYG</sequence>
<dbReference type="PRINTS" id="PR00154">
    <property type="entry name" value="AMPBINDING"/>
</dbReference>
<dbReference type="Pfam" id="PF23562">
    <property type="entry name" value="AMP-binding_C_3"/>
    <property type="match status" value="1"/>
</dbReference>
<dbReference type="Proteomes" id="UP001230035">
    <property type="component" value="Unassembled WGS sequence"/>
</dbReference>
<evidence type="ECO:0000256" key="1">
    <source>
        <dbReference type="ARBA" id="ARBA00022598"/>
    </source>
</evidence>
<dbReference type="Gene3D" id="3.40.50.12780">
    <property type="entry name" value="N-terminal domain of ligase-like"/>
    <property type="match status" value="2"/>
</dbReference>
<feature type="domain" description="AMP-dependent synthetase/ligase" evidence="4">
    <location>
        <begin position="30"/>
        <end position="418"/>
    </location>
</feature>
<dbReference type="CDD" id="cd05907">
    <property type="entry name" value="VL_LC_FACS_like"/>
    <property type="match status" value="1"/>
</dbReference>
<dbReference type="Pfam" id="PF00501">
    <property type="entry name" value="AMP-binding"/>
    <property type="match status" value="1"/>
</dbReference>
<organism evidence="5 6">
    <name type="scientific">Flavobacterium sedimenticola</name>
    <dbReference type="NCBI Taxonomy" id="3043286"/>
    <lineage>
        <taxon>Bacteria</taxon>
        <taxon>Pseudomonadati</taxon>
        <taxon>Bacteroidota</taxon>
        <taxon>Flavobacteriia</taxon>
        <taxon>Flavobacteriales</taxon>
        <taxon>Flavobacteriaceae</taxon>
        <taxon>Flavobacterium</taxon>
    </lineage>
</organism>
<dbReference type="InterPro" id="IPR020845">
    <property type="entry name" value="AMP-binding_CS"/>
</dbReference>
<evidence type="ECO:0000256" key="2">
    <source>
        <dbReference type="ARBA" id="ARBA00022832"/>
    </source>
</evidence>
<evidence type="ECO:0000259" key="4">
    <source>
        <dbReference type="Pfam" id="PF00501"/>
    </source>
</evidence>
<evidence type="ECO:0000313" key="5">
    <source>
        <dbReference type="EMBL" id="MDI9258199.1"/>
    </source>
</evidence>
<dbReference type="SUPFAM" id="SSF56801">
    <property type="entry name" value="Acetyl-CoA synthetase-like"/>
    <property type="match status" value="1"/>
</dbReference>
<keyword evidence="3" id="KW-0443">Lipid metabolism</keyword>
<keyword evidence="2" id="KW-0276">Fatty acid metabolism</keyword>
<accession>A0ABT6XU98</accession>
<dbReference type="PROSITE" id="PS00455">
    <property type="entry name" value="AMP_BINDING"/>
    <property type="match status" value="1"/>
</dbReference>
<name>A0ABT6XU98_9FLAO</name>